<dbReference type="PRINTS" id="PR00019">
    <property type="entry name" value="LEURICHRPT"/>
</dbReference>
<dbReference type="PROSITE" id="PS51450">
    <property type="entry name" value="LRR"/>
    <property type="match status" value="8"/>
</dbReference>
<comment type="caution">
    <text evidence="3">The sequence shown here is derived from an EMBL/GenBank/DDBJ whole genome shotgun (WGS) entry which is preliminary data.</text>
</comment>
<dbReference type="InterPro" id="IPR001611">
    <property type="entry name" value="Leu-rich_rpt"/>
</dbReference>
<dbReference type="PANTHER" id="PTHR48051:SF1">
    <property type="entry name" value="RAS SUPPRESSOR PROTEIN 1"/>
    <property type="match status" value="1"/>
</dbReference>
<dbReference type="Pfam" id="PF13855">
    <property type="entry name" value="LRR_8"/>
    <property type="match status" value="5"/>
</dbReference>
<accession>A0A8X6M3U0</accession>
<dbReference type="InterPro" id="IPR032675">
    <property type="entry name" value="LRR_dom_sf"/>
</dbReference>
<dbReference type="FunFam" id="3.80.10.10:FF:000116">
    <property type="entry name" value="Leucine-rich repeat-containing protein 40"/>
    <property type="match status" value="1"/>
</dbReference>
<protein>
    <submittedName>
        <fullName evidence="3">Leucine-rich repeat-containing protein 40</fullName>
    </submittedName>
</protein>
<dbReference type="OrthoDB" id="676979at2759"/>
<dbReference type="SMART" id="SM00369">
    <property type="entry name" value="LRR_TYP"/>
    <property type="match status" value="14"/>
</dbReference>
<gene>
    <name evidence="3" type="primary">LRRC40</name>
    <name evidence="3" type="ORF">TNCT_314971</name>
</gene>
<dbReference type="PANTHER" id="PTHR48051">
    <property type="match status" value="1"/>
</dbReference>
<dbReference type="SMART" id="SM00364">
    <property type="entry name" value="LRR_BAC"/>
    <property type="match status" value="10"/>
</dbReference>
<sequence>MAKRSRQFLLVKNKNVTIQLFSVSVSVGYRGGFNFFIMSSKLQQIKARAIAEKKKQLGSATNNVESCFFRQLKEASLHPRIIRQARKSGVLNLSNRGIAEMPDIVWNITCLTAEETKELSVSLDSNEDDKWWDYVELTKLVLASNTIRSVSPSISNYKRLNTLDLHDNCLSDLPSSMSELTCLTKLNVSRNQFEVLPECVFSLKSLKVLHAQHNKISSLSDDIGSLSFLEELDLSNNNLKKLPHCIGFLSRVNNLNLSNNELTVLPVEIGDLMALKHLDISKNKLKSLPTLIEMLHHLEQLYVQYNYIKELPPLANCKSLKEIHAGFNNIETLSTEFLETLPNIKLIDLRDNKIPDIPDTICTLQSLERLDVSNNALTSLPYTLGTLPHLKFLSIDGNPMRSIRRDIIQRGTVQLLRWLRSRIEDPSVLKNMSGMSISETDGHKNKNSGCDIDKFSLKASRTLTLSNKNMSSVPKDVIEAACTADVTVIDLSKNGFTHVPEEFEMILPKLTEINLGHNKLINVPSFIGLGQHLQYLDFRNNQLQTLPAEVANISTLREINICFNKFHSLPTALYGLKKLEIILASDNQIEDIDVSGLSQIPSLAVLDLHNNSIKVVPPELGNLKQLRSLLLDGNLFRNPRPAILSKGTPALLEFLRSRIPQS</sequence>
<evidence type="ECO:0000313" key="4">
    <source>
        <dbReference type="Proteomes" id="UP000887116"/>
    </source>
</evidence>
<dbReference type="FunFam" id="3.80.10.10:FF:000193">
    <property type="entry name" value="Leucine-rich repeat-containing protein 40"/>
    <property type="match status" value="1"/>
</dbReference>
<evidence type="ECO:0000256" key="1">
    <source>
        <dbReference type="ARBA" id="ARBA00022614"/>
    </source>
</evidence>
<dbReference type="InterPro" id="IPR025875">
    <property type="entry name" value="Leu-rich_rpt_4"/>
</dbReference>
<dbReference type="EMBL" id="BMAO01019692">
    <property type="protein sequence ID" value="GFR32200.1"/>
    <property type="molecule type" value="Genomic_DNA"/>
</dbReference>
<dbReference type="AlphaFoldDB" id="A0A8X6M3U0"/>
<organism evidence="3 4">
    <name type="scientific">Trichonephila clavata</name>
    <name type="common">Joro spider</name>
    <name type="synonym">Nephila clavata</name>
    <dbReference type="NCBI Taxonomy" id="2740835"/>
    <lineage>
        <taxon>Eukaryota</taxon>
        <taxon>Metazoa</taxon>
        <taxon>Ecdysozoa</taxon>
        <taxon>Arthropoda</taxon>
        <taxon>Chelicerata</taxon>
        <taxon>Arachnida</taxon>
        <taxon>Araneae</taxon>
        <taxon>Araneomorphae</taxon>
        <taxon>Entelegynae</taxon>
        <taxon>Araneoidea</taxon>
        <taxon>Nephilidae</taxon>
        <taxon>Trichonephila</taxon>
    </lineage>
</organism>
<dbReference type="InterPro" id="IPR003591">
    <property type="entry name" value="Leu-rich_rpt_typical-subtyp"/>
</dbReference>
<name>A0A8X6M3U0_TRICU</name>
<dbReference type="Pfam" id="PF12799">
    <property type="entry name" value="LRR_4"/>
    <property type="match status" value="1"/>
</dbReference>
<evidence type="ECO:0000313" key="3">
    <source>
        <dbReference type="EMBL" id="GFR32200.1"/>
    </source>
</evidence>
<keyword evidence="2" id="KW-0677">Repeat</keyword>
<keyword evidence="1" id="KW-0433">Leucine-rich repeat</keyword>
<dbReference type="SUPFAM" id="SSF52058">
    <property type="entry name" value="L domain-like"/>
    <property type="match status" value="2"/>
</dbReference>
<reference evidence="3" key="1">
    <citation type="submission" date="2020-07" db="EMBL/GenBank/DDBJ databases">
        <title>Multicomponent nature underlies the extraordinary mechanical properties of spider dragline silk.</title>
        <authorList>
            <person name="Kono N."/>
            <person name="Nakamura H."/>
            <person name="Mori M."/>
            <person name="Yoshida Y."/>
            <person name="Ohtoshi R."/>
            <person name="Malay A.D."/>
            <person name="Moran D.A.P."/>
            <person name="Tomita M."/>
            <person name="Numata K."/>
            <person name="Arakawa K."/>
        </authorList>
    </citation>
    <scope>NUCLEOTIDE SEQUENCE</scope>
</reference>
<dbReference type="Gene3D" id="3.80.10.10">
    <property type="entry name" value="Ribonuclease Inhibitor"/>
    <property type="match status" value="2"/>
</dbReference>
<keyword evidence="4" id="KW-1185">Reference proteome</keyword>
<dbReference type="InterPro" id="IPR050216">
    <property type="entry name" value="LRR_domain-containing"/>
</dbReference>
<proteinExistence type="predicted"/>
<dbReference type="SMART" id="SM00365">
    <property type="entry name" value="LRR_SD22"/>
    <property type="match status" value="7"/>
</dbReference>
<dbReference type="GO" id="GO:0005737">
    <property type="term" value="C:cytoplasm"/>
    <property type="evidence" value="ECO:0007669"/>
    <property type="project" value="TreeGrafter"/>
</dbReference>
<evidence type="ECO:0000256" key="2">
    <source>
        <dbReference type="ARBA" id="ARBA00022737"/>
    </source>
</evidence>
<dbReference type="Proteomes" id="UP000887116">
    <property type="component" value="Unassembled WGS sequence"/>
</dbReference>